<dbReference type="PANTHER" id="PTHR32009:SF39">
    <property type="entry name" value="TIR DOMAIN-CONTAINING PROTEIN"/>
    <property type="match status" value="1"/>
</dbReference>
<dbReference type="GO" id="GO:0007165">
    <property type="term" value="P:signal transduction"/>
    <property type="evidence" value="ECO:0007669"/>
    <property type="project" value="InterPro"/>
</dbReference>
<accession>A0AAN0MN05</accession>
<organism evidence="7 8">
    <name type="scientific">Pectobacterium araliae</name>
    <dbReference type="NCBI Taxonomy" id="3073862"/>
    <lineage>
        <taxon>Bacteria</taxon>
        <taxon>Pseudomonadati</taxon>
        <taxon>Pseudomonadota</taxon>
        <taxon>Gammaproteobacteria</taxon>
        <taxon>Enterobacterales</taxon>
        <taxon>Pectobacteriaceae</taxon>
        <taxon>Pectobacterium</taxon>
    </lineage>
</organism>
<keyword evidence="5" id="KW-0812">Transmembrane</keyword>
<dbReference type="GO" id="GO:0061809">
    <property type="term" value="F:NAD+ nucleosidase activity, cyclic ADP-ribose generating"/>
    <property type="evidence" value="ECO:0007669"/>
    <property type="project" value="UniProtKB-EC"/>
</dbReference>
<dbReference type="SUPFAM" id="SSF52200">
    <property type="entry name" value="Toll/Interleukin receptor TIR domain"/>
    <property type="match status" value="1"/>
</dbReference>
<evidence type="ECO:0000256" key="1">
    <source>
        <dbReference type="ARBA" id="ARBA00011982"/>
    </source>
</evidence>
<keyword evidence="3" id="KW-0520">NAD</keyword>
<keyword evidence="8" id="KW-1185">Reference proteome</keyword>
<evidence type="ECO:0000256" key="5">
    <source>
        <dbReference type="SAM" id="Phobius"/>
    </source>
</evidence>
<comment type="catalytic activity">
    <reaction evidence="4">
        <text>NAD(+) + H2O = ADP-D-ribose + nicotinamide + H(+)</text>
        <dbReference type="Rhea" id="RHEA:16301"/>
        <dbReference type="ChEBI" id="CHEBI:15377"/>
        <dbReference type="ChEBI" id="CHEBI:15378"/>
        <dbReference type="ChEBI" id="CHEBI:17154"/>
        <dbReference type="ChEBI" id="CHEBI:57540"/>
        <dbReference type="ChEBI" id="CHEBI:57967"/>
        <dbReference type="EC" id="3.2.2.6"/>
    </reaction>
    <physiologicalReaction direction="left-to-right" evidence="4">
        <dbReference type="Rhea" id="RHEA:16302"/>
    </physiologicalReaction>
</comment>
<dbReference type="PROSITE" id="PS50104">
    <property type="entry name" value="TIR"/>
    <property type="match status" value="1"/>
</dbReference>
<gene>
    <name evidence="7" type="ORF">PEC302110_30300</name>
</gene>
<dbReference type="RefSeq" id="WP_201963819.1">
    <property type="nucleotide sequence ID" value="NZ_AP028908.1"/>
</dbReference>
<dbReference type="Proteomes" id="UP001377830">
    <property type="component" value="Chromosome"/>
</dbReference>
<keyword evidence="2" id="KW-0378">Hydrolase</keyword>
<evidence type="ECO:0000256" key="3">
    <source>
        <dbReference type="ARBA" id="ARBA00023027"/>
    </source>
</evidence>
<name>A0AAN0MN05_9GAMM</name>
<protein>
    <recommendedName>
        <fullName evidence="1">ADP-ribosyl cyclase/cyclic ADP-ribose hydrolase</fullName>
        <ecNumber evidence="1">3.2.2.6</ecNumber>
    </recommendedName>
</protein>
<keyword evidence="5" id="KW-1133">Transmembrane helix</keyword>
<evidence type="ECO:0000256" key="4">
    <source>
        <dbReference type="ARBA" id="ARBA00047304"/>
    </source>
</evidence>
<dbReference type="EC" id="3.2.2.6" evidence="1"/>
<dbReference type="Gene3D" id="3.40.50.10140">
    <property type="entry name" value="Toll/interleukin-1 receptor homology (TIR) domain"/>
    <property type="match status" value="1"/>
</dbReference>
<evidence type="ECO:0000259" key="6">
    <source>
        <dbReference type="PROSITE" id="PS50104"/>
    </source>
</evidence>
<feature type="transmembrane region" description="Helical" evidence="5">
    <location>
        <begin position="6"/>
        <end position="26"/>
    </location>
</feature>
<dbReference type="AlphaFoldDB" id="A0AAN0MN05"/>
<keyword evidence="5" id="KW-0472">Membrane</keyword>
<dbReference type="Pfam" id="PF13676">
    <property type="entry name" value="TIR_2"/>
    <property type="match status" value="1"/>
</dbReference>
<reference evidence="8" key="1">
    <citation type="journal article" date="2024" name="Int. J. Syst. Evol. Microbiol.">
        <title>Pectobacterium araliae sp. nov., a pathogen causing bacterial soft rot of Japanese angelica tree in Japan.</title>
        <authorList>
            <person name="Sawada H."/>
            <person name="Someya N."/>
            <person name="Morohoshi T."/>
            <person name="Ono M."/>
            <person name="Satou M."/>
        </authorList>
    </citation>
    <scope>NUCLEOTIDE SEQUENCE [LARGE SCALE GENOMIC DNA]</scope>
    <source>
        <strain evidence="8">MAFF 302110</strain>
    </source>
</reference>
<dbReference type="SMART" id="SM00255">
    <property type="entry name" value="TIR"/>
    <property type="match status" value="1"/>
</dbReference>
<dbReference type="EMBL" id="AP028908">
    <property type="protein sequence ID" value="BES85933.1"/>
    <property type="molecule type" value="Genomic_DNA"/>
</dbReference>
<proteinExistence type="predicted"/>
<feature type="domain" description="TIR" evidence="6">
    <location>
        <begin position="153"/>
        <end position="287"/>
    </location>
</feature>
<evidence type="ECO:0000256" key="2">
    <source>
        <dbReference type="ARBA" id="ARBA00022801"/>
    </source>
</evidence>
<dbReference type="PANTHER" id="PTHR32009">
    <property type="entry name" value="TMV RESISTANCE PROTEIN N-LIKE"/>
    <property type="match status" value="1"/>
</dbReference>
<dbReference type="InterPro" id="IPR035897">
    <property type="entry name" value="Toll_tir_struct_dom_sf"/>
</dbReference>
<dbReference type="KEGG" id="parl:PEC302110_30300"/>
<dbReference type="InterPro" id="IPR000157">
    <property type="entry name" value="TIR_dom"/>
</dbReference>
<evidence type="ECO:0000313" key="8">
    <source>
        <dbReference type="Proteomes" id="UP001377830"/>
    </source>
</evidence>
<evidence type="ECO:0000313" key="7">
    <source>
        <dbReference type="EMBL" id="BES85933.1"/>
    </source>
</evidence>
<sequence>MNKDIYNIIYWCVFFTLIIVMTFLSWKQYIKSKETTSILISDGFKHIFKGKGNNYIAFNMNRALFRAGNLTKNNYFQAPIYLIHNYEWKWKETNAKKSENTFFIYISDINFPVHKIYYRNNEYLSEADWARLHAVFHQANETKNIMNVEREQSQYDFFISHASEDKDNFVRPLVKQLNEFGINVWFDEQTLEIGDSLRRKIDNGLKKANYGVVVLSHSFFEKKWTQYELDALVTRSMNSEEKVILPIWHNINASDVATYSLYLADKLALQTSNQSIPEIAKQLSEIALRLRK</sequence>